<proteinExistence type="predicted"/>
<comment type="caution">
    <text evidence="1">The sequence shown here is derived from an EMBL/GenBank/DDBJ whole genome shotgun (WGS) entry which is preliminary data.</text>
</comment>
<evidence type="ECO:0000313" key="2">
    <source>
        <dbReference type="Proteomes" id="UP000737018"/>
    </source>
</evidence>
<protein>
    <submittedName>
        <fullName evidence="1">Uncharacterized protein</fullName>
    </submittedName>
</protein>
<dbReference type="EMBL" id="JRKL02000232">
    <property type="protein sequence ID" value="KAF3973554.1"/>
    <property type="molecule type" value="Genomic_DNA"/>
</dbReference>
<keyword evidence="2" id="KW-1185">Reference proteome</keyword>
<sequence length="72" mass="8293">MCEQAGKRWNMTFPAELSQVTTIKSSFWDVRHIRLRKNQTLSVPKLKLLPHLLQQSPLQEAEISTNKGVVPH</sequence>
<reference evidence="1" key="1">
    <citation type="submission" date="2020-03" db="EMBL/GenBank/DDBJ databases">
        <title>Castanea mollissima Vanexum genome sequencing.</title>
        <authorList>
            <person name="Staton M."/>
        </authorList>
    </citation>
    <scope>NUCLEOTIDE SEQUENCE</scope>
    <source>
        <tissue evidence="1">Leaf</tissue>
    </source>
</reference>
<dbReference type="Proteomes" id="UP000737018">
    <property type="component" value="Unassembled WGS sequence"/>
</dbReference>
<evidence type="ECO:0000313" key="1">
    <source>
        <dbReference type="EMBL" id="KAF3973554.1"/>
    </source>
</evidence>
<organism evidence="1 2">
    <name type="scientific">Castanea mollissima</name>
    <name type="common">Chinese chestnut</name>
    <dbReference type="NCBI Taxonomy" id="60419"/>
    <lineage>
        <taxon>Eukaryota</taxon>
        <taxon>Viridiplantae</taxon>
        <taxon>Streptophyta</taxon>
        <taxon>Embryophyta</taxon>
        <taxon>Tracheophyta</taxon>
        <taxon>Spermatophyta</taxon>
        <taxon>Magnoliopsida</taxon>
        <taxon>eudicotyledons</taxon>
        <taxon>Gunneridae</taxon>
        <taxon>Pentapetalae</taxon>
        <taxon>rosids</taxon>
        <taxon>fabids</taxon>
        <taxon>Fagales</taxon>
        <taxon>Fagaceae</taxon>
        <taxon>Castanea</taxon>
    </lineage>
</organism>
<accession>A0A8J4RSS3</accession>
<dbReference type="AlphaFoldDB" id="A0A8J4RSS3"/>
<gene>
    <name evidence="1" type="ORF">CMV_003044</name>
</gene>
<name>A0A8J4RSS3_9ROSI</name>